<dbReference type="Proteomes" id="UP000050471">
    <property type="component" value="Unassembled WGS sequence"/>
</dbReference>
<dbReference type="RefSeq" id="WP_055188722.1">
    <property type="nucleotide sequence ID" value="NZ_FPBS01000001.1"/>
</dbReference>
<evidence type="ECO:0008006" key="4">
    <source>
        <dbReference type="Google" id="ProtNLM"/>
    </source>
</evidence>
<gene>
    <name evidence="2" type="ORF">AKJ29_17770</name>
</gene>
<evidence type="ECO:0000313" key="2">
    <source>
        <dbReference type="EMBL" id="KPN64459.1"/>
    </source>
</evidence>
<dbReference type="InterPro" id="IPR022584">
    <property type="entry name" value="DUF2937"/>
</dbReference>
<dbReference type="EMBL" id="LKBA01000004">
    <property type="protein sequence ID" value="KPN64459.1"/>
    <property type="molecule type" value="Genomic_DNA"/>
</dbReference>
<comment type="caution">
    <text evidence="2">The sequence shown here is derived from an EMBL/GenBank/DDBJ whole genome shotgun (WGS) entry which is preliminary data.</text>
</comment>
<dbReference type="Pfam" id="PF11157">
    <property type="entry name" value="DUF2937"/>
    <property type="match status" value="1"/>
</dbReference>
<sequence>MIRVITMAGGLAGAVGLSQFPEFSQQYLQRLSGARTELMVIAKGFDFTAEAAGYTREEALAKMSGSEFQNDLRDQMAGNLARFDRLDAAYSSLKQTEPLMRLTKLWHFRDTDLVQDTWDEFRPAVPVTADGLISAGIGFVGGWLILSLVLGVITMPFRRFA</sequence>
<dbReference type="STRING" id="154981.AKJ29_17770"/>
<keyword evidence="1" id="KW-1133">Transmembrane helix</keyword>
<evidence type="ECO:0000256" key="1">
    <source>
        <dbReference type="SAM" id="Phobius"/>
    </source>
</evidence>
<keyword evidence="1" id="KW-0812">Transmembrane</keyword>
<dbReference type="OrthoDB" id="193051at2"/>
<dbReference type="AlphaFoldDB" id="A0A0N8IBZ2"/>
<name>A0A0N8IBZ2_9RHOB</name>
<protein>
    <recommendedName>
        <fullName evidence="4">DUF2937 family protein</fullName>
    </recommendedName>
</protein>
<reference evidence="2 3" key="1">
    <citation type="submission" date="2015-09" db="EMBL/GenBank/DDBJ databases">
        <title>Draft genome sequence of Aliiroseovarius crassostreae CV919-312TSm, the causative agent of Roseovarius Oyster Disease (formerly Juvenile Oyster Disease).</title>
        <authorList>
            <person name="Kessner L."/>
            <person name="Spinard E."/>
            <person name="Nelson D."/>
        </authorList>
    </citation>
    <scope>NUCLEOTIDE SEQUENCE [LARGE SCALE GENOMIC DNA]</scope>
    <source>
        <strain evidence="2 3">CV919-312</strain>
    </source>
</reference>
<keyword evidence="1" id="KW-0472">Membrane</keyword>
<keyword evidence="3" id="KW-1185">Reference proteome</keyword>
<proteinExistence type="predicted"/>
<feature type="transmembrane region" description="Helical" evidence="1">
    <location>
        <begin position="132"/>
        <end position="153"/>
    </location>
</feature>
<evidence type="ECO:0000313" key="3">
    <source>
        <dbReference type="Proteomes" id="UP000050471"/>
    </source>
</evidence>
<accession>A0A0N8IBZ2</accession>
<organism evidence="2 3">
    <name type="scientific">Aliiroseovarius crassostreae</name>
    <dbReference type="NCBI Taxonomy" id="154981"/>
    <lineage>
        <taxon>Bacteria</taxon>
        <taxon>Pseudomonadati</taxon>
        <taxon>Pseudomonadota</taxon>
        <taxon>Alphaproteobacteria</taxon>
        <taxon>Rhodobacterales</taxon>
        <taxon>Paracoccaceae</taxon>
        <taxon>Aliiroseovarius</taxon>
    </lineage>
</organism>